<dbReference type="PANTHER" id="PTHR28554:SF1">
    <property type="entry name" value="LARGE RIBOSOMAL SUBUNIT PROTEIN ML45"/>
    <property type="match status" value="1"/>
</dbReference>
<proteinExistence type="predicted"/>
<keyword evidence="2" id="KW-0809">Transit peptide</keyword>
<dbReference type="InterPro" id="IPR051975">
    <property type="entry name" value="mtLSU_mL45"/>
</dbReference>
<dbReference type="Gene3D" id="3.10.450.240">
    <property type="match status" value="1"/>
</dbReference>
<organism evidence="5 6">
    <name type="scientific">Claviceps pazoutovae</name>
    <dbReference type="NCBI Taxonomy" id="1649127"/>
    <lineage>
        <taxon>Eukaryota</taxon>
        <taxon>Fungi</taxon>
        <taxon>Dikarya</taxon>
        <taxon>Ascomycota</taxon>
        <taxon>Pezizomycotina</taxon>
        <taxon>Sordariomycetes</taxon>
        <taxon>Hypocreomycetidae</taxon>
        <taxon>Hypocreales</taxon>
        <taxon>Clavicipitaceae</taxon>
        <taxon>Claviceps</taxon>
    </lineage>
</organism>
<reference evidence="5 6" key="1">
    <citation type="journal article" date="2020" name="bioRxiv">
        <title>Whole genome comparisons of ergot fungi reveals the divergence and evolution of species within the genus Claviceps are the result of varying mechanisms driving genome evolution and host range expansion.</title>
        <authorList>
            <person name="Wyka S.A."/>
            <person name="Mondo S.J."/>
            <person name="Liu M."/>
            <person name="Dettman J."/>
            <person name="Nalam V."/>
            <person name="Broders K.D."/>
        </authorList>
    </citation>
    <scope>NUCLEOTIDE SEQUENCE [LARGE SCALE GENOMIC DNA]</scope>
    <source>
        <strain evidence="5 6">CCC 1485</strain>
    </source>
</reference>
<accession>A0A9P7MJ91</accession>
<comment type="subcellular location">
    <subcellularLocation>
        <location evidence="1">Mitochondrion</location>
    </subcellularLocation>
</comment>
<protein>
    <recommendedName>
        <fullName evidence="7">Tim44-like domain-containing protein</fullName>
    </recommendedName>
</protein>
<evidence type="ECO:0008006" key="7">
    <source>
        <dbReference type="Google" id="ProtNLM"/>
    </source>
</evidence>
<gene>
    <name evidence="5" type="ORF">E4U60_002768</name>
</gene>
<evidence type="ECO:0000313" key="6">
    <source>
        <dbReference type="Proteomes" id="UP000706124"/>
    </source>
</evidence>
<keyword evidence="6" id="KW-1185">Reference proteome</keyword>
<dbReference type="OrthoDB" id="19619at2759"/>
<dbReference type="GO" id="GO:0005739">
    <property type="term" value="C:mitochondrion"/>
    <property type="evidence" value="ECO:0007669"/>
    <property type="project" value="UniProtKB-SubCell"/>
</dbReference>
<evidence type="ECO:0000256" key="3">
    <source>
        <dbReference type="ARBA" id="ARBA00023128"/>
    </source>
</evidence>
<feature type="compositionally biased region" description="Polar residues" evidence="4">
    <location>
        <begin position="14"/>
        <end position="27"/>
    </location>
</feature>
<keyword evidence="3" id="KW-0496">Mitochondrion</keyword>
<evidence type="ECO:0000256" key="1">
    <source>
        <dbReference type="ARBA" id="ARBA00004173"/>
    </source>
</evidence>
<feature type="region of interest" description="Disordered" evidence="4">
    <location>
        <begin position="1"/>
        <end position="27"/>
    </location>
</feature>
<dbReference type="Proteomes" id="UP000706124">
    <property type="component" value="Unassembled WGS sequence"/>
</dbReference>
<feature type="compositionally biased region" description="Low complexity" evidence="4">
    <location>
        <begin position="1"/>
        <end position="13"/>
    </location>
</feature>
<dbReference type="AlphaFoldDB" id="A0A9P7MJ91"/>
<sequence>MASRSMASRTMASLTSRRGVTASHTIATTMTTTMTMRRLMGMQDYALPGSSSRHYASAPKRSKVARDFERATRLNDKQSEKTENMTDVQRRTMSEYIREGATLFPGTFVSLPISQYPRNPLALFVKYHFVRLLNWLKGISVLLSIKVMSMPTYSSRPRYQARRGKIAGTAKAMYREMLEAYAAGDKKTLDRLCMGNFTKKLSAALDCRKSSEGVRFELIKYNKRWVYPKLMSHLVGAMNPLDKATMTEQAIVAIASTQKMFRVDMKTKETLPGTLKVQDKLEYVVLQRQINLKTWEKSPWQIWGTTSATSMEAYYKDKAVNDKELAQRAGFGKSAANQTKE</sequence>
<evidence type="ECO:0000256" key="4">
    <source>
        <dbReference type="SAM" id="MobiDB-lite"/>
    </source>
</evidence>
<comment type="caution">
    <text evidence="5">The sequence shown here is derived from an EMBL/GenBank/DDBJ whole genome shotgun (WGS) entry which is preliminary data.</text>
</comment>
<evidence type="ECO:0000313" key="5">
    <source>
        <dbReference type="EMBL" id="KAG5947682.1"/>
    </source>
</evidence>
<feature type="compositionally biased region" description="Basic and acidic residues" evidence="4">
    <location>
        <begin position="64"/>
        <end position="87"/>
    </location>
</feature>
<dbReference type="EMBL" id="SRPO01000023">
    <property type="protein sequence ID" value="KAG5947682.1"/>
    <property type="molecule type" value="Genomic_DNA"/>
</dbReference>
<evidence type="ECO:0000256" key="2">
    <source>
        <dbReference type="ARBA" id="ARBA00022946"/>
    </source>
</evidence>
<name>A0A9P7MJ91_9HYPO</name>
<dbReference type="PANTHER" id="PTHR28554">
    <property type="entry name" value="39S RIBOSOMAL PROTEIN L45, MITOCHONDRIAL"/>
    <property type="match status" value="1"/>
</dbReference>
<feature type="region of interest" description="Disordered" evidence="4">
    <location>
        <begin position="50"/>
        <end position="87"/>
    </location>
</feature>